<keyword evidence="6" id="KW-1185">Reference proteome</keyword>
<feature type="chain" id="PRO_5045808033" evidence="3">
    <location>
        <begin position="23"/>
        <end position="606"/>
    </location>
</feature>
<dbReference type="InterPro" id="IPR011081">
    <property type="entry name" value="Big_4"/>
</dbReference>
<dbReference type="Gene3D" id="3.40.630.40">
    <property type="entry name" value="Zn-dependent exopeptidases"/>
    <property type="match status" value="2"/>
</dbReference>
<dbReference type="EC" id="3.5.1.28" evidence="5"/>
<evidence type="ECO:0000256" key="3">
    <source>
        <dbReference type="SAM" id="SignalP"/>
    </source>
</evidence>
<dbReference type="Pfam" id="PF01520">
    <property type="entry name" value="Amidase_3"/>
    <property type="match status" value="2"/>
</dbReference>
<accession>A0ABV4BKP8</accession>
<dbReference type="RefSeq" id="WP_369703260.1">
    <property type="nucleotide sequence ID" value="NZ_JBGEWD010000002.1"/>
</dbReference>
<dbReference type="PANTHER" id="PTHR30404">
    <property type="entry name" value="N-ACETYLMURAMOYL-L-ALANINE AMIDASE"/>
    <property type="match status" value="1"/>
</dbReference>
<proteinExistence type="predicted"/>
<dbReference type="PANTHER" id="PTHR30404:SF0">
    <property type="entry name" value="N-ACETYLMURAMOYL-L-ALANINE AMIDASE AMIC"/>
    <property type="match status" value="1"/>
</dbReference>
<evidence type="ECO:0000313" key="5">
    <source>
        <dbReference type="EMBL" id="MEY7999372.1"/>
    </source>
</evidence>
<evidence type="ECO:0000313" key="6">
    <source>
        <dbReference type="Proteomes" id="UP001564657"/>
    </source>
</evidence>
<dbReference type="InterPro" id="IPR014755">
    <property type="entry name" value="Cu-Rt/internalin_Ig-like"/>
</dbReference>
<dbReference type="GO" id="GO:0008745">
    <property type="term" value="F:N-acetylmuramoyl-L-alanine amidase activity"/>
    <property type="evidence" value="ECO:0007669"/>
    <property type="project" value="UniProtKB-EC"/>
</dbReference>
<dbReference type="SUPFAM" id="SSF53187">
    <property type="entry name" value="Zn-dependent exopeptidases"/>
    <property type="match status" value="2"/>
</dbReference>
<dbReference type="CDD" id="cd02696">
    <property type="entry name" value="MurNAc-LAA"/>
    <property type="match status" value="2"/>
</dbReference>
<reference evidence="5 6" key="1">
    <citation type="submission" date="2024-08" db="EMBL/GenBank/DDBJ databases">
        <title>Clostridium lapicellarii sp. nov., and Clostridium renhuaiense sp. nov., two species isolated from the mud in a fermentation cellar used for producing sauce-flavour Chinese liquors.</title>
        <authorList>
            <person name="Yang F."/>
            <person name="Wang H."/>
            <person name="Chen L.Q."/>
            <person name="Zhou N."/>
            <person name="Lu J.J."/>
            <person name="Pu X.X."/>
            <person name="Wan B."/>
            <person name="Wang L."/>
            <person name="Liu S.J."/>
        </authorList>
    </citation>
    <scope>NUCLEOTIDE SEQUENCE [LARGE SCALE GENOMIC DNA]</scope>
    <source>
        <strain evidence="5 6">MT-5</strain>
    </source>
</reference>
<dbReference type="Proteomes" id="UP001564657">
    <property type="component" value="Unassembled WGS sequence"/>
</dbReference>
<protein>
    <submittedName>
        <fullName evidence="5">N-acetylmuramoyl-L-alanine amidase</fullName>
        <ecNumber evidence="5">3.5.1.28</ecNumber>
    </submittedName>
</protein>
<dbReference type="Gene3D" id="2.60.40.1220">
    <property type="match status" value="1"/>
</dbReference>
<dbReference type="SMART" id="SM00646">
    <property type="entry name" value="Ami_3"/>
    <property type="match status" value="2"/>
</dbReference>
<comment type="caution">
    <text evidence="5">The sequence shown here is derived from an EMBL/GenBank/DDBJ whole genome shotgun (WGS) entry which is preliminary data.</text>
</comment>
<dbReference type="Pfam" id="PF07532">
    <property type="entry name" value="Big_4"/>
    <property type="match status" value="1"/>
</dbReference>
<keyword evidence="1 3" id="KW-0732">Signal</keyword>
<dbReference type="Pfam" id="PF13205">
    <property type="entry name" value="Big_5"/>
    <property type="match status" value="1"/>
</dbReference>
<gene>
    <name evidence="5" type="ORF">AB8U03_04025</name>
</gene>
<dbReference type="InterPro" id="IPR032812">
    <property type="entry name" value="SbsA_Ig"/>
</dbReference>
<feature type="domain" description="MurNAc-LAA" evidence="4">
    <location>
        <begin position="206"/>
        <end position="319"/>
    </location>
</feature>
<keyword evidence="2 5" id="KW-0378">Hydrolase</keyword>
<feature type="domain" description="MurNAc-LAA" evidence="4">
    <location>
        <begin position="489"/>
        <end position="600"/>
    </location>
</feature>
<organism evidence="5 6">
    <name type="scientific">Clostridium moutaii</name>
    <dbReference type="NCBI Taxonomy" id="3240932"/>
    <lineage>
        <taxon>Bacteria</taxon>
        <taxon>Bacillati</taxon>
        <taxon>Bacillota</taxon>
        <taxon>Clostridia</taxon>
        <taxon>Eubacteriales</taxon>
        <taxon>Clostridiaceae</taxon>
        <taxon>Clostridium</taxon>
    </lineage>
</organism>
<feature type="signal peptide" evidence="3">
    <location>
        <begin position="1"/>
        <end position="22"/>
    </location>
</feature>
<dbReference type="InterPro" id="IPR050695">
    <property type="entry name" value="N-acetylmuramoyl_amidase_3"/>
</dbReference>
<name>A0ABV4BKP8_9CLOT</name>
<evidence type="ECO:0000256" key="1">
    <source>
        <dbReference type="ARBA" id="ARBA00022729"/>
    </source>
</evidence>
<dbReference type="EMBL" id="JBGEWD010000002">
    <property type="protein sequence ID" value="MEY7999372.1"/>
    <property type="molecule type" value="Genomic_DNA"/>
</dbReference>
<sequence length="606" mass="65020">MKNTRIYMVLLMSFIFMLIVFARVNDVQAAGYDGMTVGKDVEVNKSWNIKFNIKLDTNTVNGSNIVVTDSDGNVVPVSLQVGQDGTNIVVTPKTQYTYGKTYNLTVKNGLKSAYGKSLKDQPKMQFTVKSNPTSSGNAKYTVTIDAGHGGTDFGNVSKSGIKEKDVNLSVALKAGKILEQNGVNVVYTRKDDNVTWDSSSDLQTRFDIANKANSDLFVALRCNSYAENSQVSGIETYYTDCSDSAKNAAEKIQNEMISYTGRTDRGIKAGVYKHTILRGTVAPAVMVELGFMTSTEESALLGSDDYQNKSAAAIANGVLKSLGSMDGNKGITISSISNLSDNITVGSQYSLPTSVQATMSDGTSKKVPVIWSADSIDSSKTGVFTYNGTVPGYSKQVLFTLTIVSKPTETPPSSGTPGTPVIVIDPGHGMGNDIGATGINGLQEDDITLAVGLKTGAILQSKGINVVYTRTTDMRSVPMSVNESLQKRCDISNDANAKYFVCIHANYFTESSAHGTETLYYTGNSEGEKLALNIQNSIVKEVGMYDRGLKDGSWLYIAKNTNATSALVELGFVSSPDDAAKLSSDEYRQKFAQAIADGILQTLGYK</sequence>
<evidence type="ECO:0000259" key="4">
    <source>
        <dbReference type="SMART" id="SM00646"/>
    </source>
</evidence>
<dbReference type="InterPro" id="IPR002508">
    <property type="entry name" value="MurNAc-LAA_cat"/>
</dbReference>
<evidence type="ECO:0000256" key="2">
    <source>
        <dbReference type="ARBA" id="ARBA00022801"/>
    </source>
</evidence>